<protein>
    <submittedName>
        <fullName evidence="2">Uncharacterized protein</fullName>
    </submittedName>
</protein>
<proteinExistence type="predicted"/>
<accession>A0A6N3FAN1</accession>
<evidence type="ECO:0000256" key="1">
    <source>
        <dbReference type="SAM" id="MobiDB-lite"/>
    </source>
</evidence>
<sequence>MSKEQEEMQQATEEHIEQPLPDEPKEEQSEPMGILTSRAHEDMTLAILQVQAAYGLPAYLTDLIVTAVLADIRGCANKDLLNALSRKE</sequence>
<reference evidence="2" key="1">
    <citation type="submission" date="2019-11" db="EMBL/GenBank/DDBJ databases">
        <authorList>
            <person name="Feng L."/>
        </authorList>
    </citation>
    <scope>NUCLEOTIDE SEQUENCE</scope>
    <source>
        <strain evidence="2">RgnavusLFYP36</strain>
    </source>
</reference>
<dbReference type="EMBL" id="CACRUU010000084">
    <property type="protein sequence ID" value="VYU49147.1"/>
    <property type="molecule type" value="Genomic_DNA"/>
</dbReference>
<feature type="compositionally biased region" description="Basic and acidic residues" evidence="1">
    <location>
        <begin position="1"/>
        <end position="28"/>
    </location>
</feature>
<feature type="region of interest" description="Disordered" evidence="1">
    <location>
        <begin position="1"/>
        <end position="37"/>
    </location>
</feature>
<organism evidence="2">
    <name type="scientific">Mediterraneibacter gnavus</name>
    <name type="common">Ruminococcus gnavus</name>
    <dbReference type="NCBI Taxonomy" id="33038"/>
    <lineage>
        <taxon>Bacteria</taxon>
        <taxon>Bacillati</taxon>
        <taxon>Bacillota</taxon>
        <taxon>Clostridia</taxon>
        <taxon>Lachnospirales</taxon>
        <taxon>Lachnospiraceae</taxon>
        <taxon>Mediterraneibacter</taxon>
    </lineage>
</organism>
<dbReference type="RefSeq" id="WP_071144331.1">
    <property type="nucleotide sequence ID" value="NZ_CACRUU010000084.1"/>
</dbReference>
<dbReference type="AlphaFoldDB" id="A0A6N3FAN1"/>
<gene>
    <name evidence="2" type="ORF">RGLFYP36_01760</name>
</gene>
<name>A0A6N3FAN1_MEDGN</name>
<evidence type="ECO:0000313" key="2">
    <source>
        <dbReference type="EMBL" id="VYU49147.1"/>
    </source>
</evidence>